<dbReference type="InterPro" id="IPR029045">
    <property type="entry name" value="ClpP/crotonase-like_dom_sf"/>
</dbReference>
<proteinExistence type="predicted"/>
<evidence type="ECO:0000256" key="1">
    <source>
        <dbReference type="SAM" id="SignalP"/>
    </source>
</evidence>
<evidence type="ECO:0000313" key="3">
    <source>
        <dbReference type="EMBL" id="EHQ02030.1"/>
    </source>
</evidence>
<dbReference type="RefSeq" id="WP_006988347.1">
    <property type="nucleotide sequence ID" value="NZ_JH594606.1"/>
</dbReference>
<feature type="signal peptide" evidence="1">
    <location>
        <begin position="1"/>
        <end position="19"/>
    </location>
</feature>
<reference evidence="4" key="1">
    <citation type="journal article" date="2012" name="Stand. Genomic Sci.">
        <title>Genome sequence of the Antarctic rhodopsins-containing flavobacterium Gillisia limnaea type strain (R-8282(T)).</title>
        <authorList>
            <person name="Riedel T."/>
            <person name="Held B."/>
            <person name="Nolan M."/>
            <person name="Lucas S."/>
            <person name="Lapidus A."/>
            <person name="Tice H."/>
            <person name="Del Rio T.G."/>
            <person name="Cheng J.F."/>
            <person name="Han C."/>
            <person name="Tapia R."/>
            <person name="Goodwin L.A."/>
            <person name="Pitluck S."/>
            <person name="Liolios K."/>
            <person name="Mavromatis K."/>
            <person name="Pagani I."/>
            <person name="Ivanova N."/>
            <person name="Mikhailova N."/>
            <person name="Pati A."/>
            <person name="Chen A."/>
            <person name="Palaniappan K."/>
            <person name="Land M."/>
            <person name="Rohde M."/>
            <person name="Tindall B.J."/>
            <person name="Detter J.C."/>
            <person name="Goker M."/>
            <person name="Bristow J."/>
            <person name="Eisen J.A."/>
            <person name="Markowitz V."/>
            <person name="Hugenholtz P."/>
            <person name="Kyrpides N.C."/>
            <person name="Klenk H.P."/>
            <person name="Woyke T."/>
        </authorList>
    </citation>
    <scope>NUCLEOTIDE SEQUENCE [LARGE SCALE GENOMIC DNA]</scope>
    <source>
        <strain evidence="4">DSM 15749 / LMG 21470 / R-8282</strain>
    </source>
</reference>
<dbReference type="Gene3D" id="3.90.226.10">
    <property type="entry name" value="2-enoyl-CoA Hydratase, Chain A, domain 1"/>
    <property type="match status" value="1"/>
</dbReference>
<dbReference type="OrthoDB" id="2327485at2"/>
<evidence type="ECO:0000313" key="4">
    <source>
        <dbReference type="Proteomes" id="UP000003844"/>
    </source>
</evidence>
<dbReference type="GO" id="GO:0006508">
    <property type="term" value="P:proteolysis"/>
    <property type="evidence" value="ECO:0007669"/>
    <property type="project" value="InterPro"/>
</dbReference>
<protein>
    <submittedName>
        <fullName evidence="3">Peptidase S41</fullName>
    </submittedName>
</protein>
<evidence type="ECO:0000259" key="2">
    <source>
        <dbReference type="Pfam" id="PF03572"/>
    </source>
</evidence>
<dbReference type="eggNOG" id="COG0793">
    <property type="taxonomic scope" value="Bacteria"/>
</dbReference>
<sequence length="533" mass="62357">MKIRLFVISFLLIVLNANAQEQDSIIAKFKDVPQLTYKEMLTDHDSLVSYFQQASPIIYFNKEVRNIDFWNHAKNLRNQIKENTTMPEYLKLVNKTINSAQDGHSQILGNFHLDIMKDNWFPNKVQLVKGIDSSDVKYGYIYREYLNKRFSTKLDLNLVYTSGEYYNLLPFSYKNKTYPASMKLIDCNNTKIHQFVNSLTELVSPLRWDRVNNRVYSIDFYSPADIYENDTLRLTFLDKANKKHQLNIKKNDTVKFLQKRNLKYGYNSLSEPVTTHYFDKNKIFYAKLPMMKEEYGDTINNRLEKTLKKGGVGAVVIDIRGNPGGSDNTFNKFLKKIIKDTLKVDIAIGRNFSPYNKWFFEINKDSILNNPTYHFKADVATLDNPEMYYIVIPDYTYVTPDSITYPFDGPIYILQDRYIYSSASNLSNLAKRSDRLISIGETPDLLSGLQTGTPILSLPFSKILFRLEPQIDFTNSKTKLDIFQNNVEHHISYSIEFLYERTITKEDVFGKDFLLRKDPMFKKVLDLEKKRKK</sequence>
<dbReference type="GO" id="GO:0008236">
    <property type="term" value="F:serine-type peptidase activity"/>
    <property type="evidence" value="ECO:0007669"/>
    <property type="project" value="InterPro"/>
</dbReference>
<dbReference type="SUPFAM" id="SSF52096">
    <property type="entry name" value="ClpP/crotonase"/>
    <property type="match status" value="1"/>
</dbReference>
<feature type="chain" id="PRO_5003560674" evidence="1">
    <location>
        <begin position="20"/>
        <end position="533"/>
    </location>
</feature>
<organism evidence="3 4">
    <name type="scientific">Gillisia limnaea (strain DSM 15749 / LMG 21470 / R-8282)</name>
    <dbReference type="NCBI Taxonomy" id="865937"/>
    <lineage>
        <taxon>Bacteria</taxon>
        <taxon>Pseudomonadati</taxon>
        <taxon>Bacteroidota</taxon>
        <taxon>Flavobacteriia</taxon>
        <taxon>Flavobacteriales</taxon>
        <taxon>Flavobacteriaceae</taxon>
        <taxon>Gillisia</taxon>
    </lineage>
</organism>
<keyword evidence="4" id="KW-1185">Reference proteome</keyword>
<gene>
    <name evidence="3" type="ORF">Gilli_1369</name>
</gene>
<dbReference type="EMBL" id="JH594606">
    <property type="protein sequence ID" value="EHQ02030.1"/>
    <property type="molecule type" value="Genomic_DNA"/>
</dbReference>
<accession>H2BXE8</accession>
<feature type="domain" description="Tail specific protease" evidence="2">
    <location>
        <begin position="283"/>
        <end position="453"/>
    </location>
</feature>
<dbReference type="AlphaFoldDB" id="H2BXE8"/>
<dbReference type="Proteomes" id="UP000003844">
    <property type="component" value="Unassembled WGS sequence"/>
</dbReference>
<dbReference type="Pfam" id="PF03572">
    <property type="entry name" value="Peptidase_S41"/>
    <property type="match status" value="1"/>
</dbReference>
<dbReference type="HOGENOM" id="CLU_510706_0_0_10"/>
<keyword evidence="1" id="KW-0732">Signal</keyword>
<dbReference type="InterPro" id="IPR005151">
    <property type="entry name" value="Tail-specific_protease"/>
</dbReference>
<name>H2BXE8_GILLR</name>
<dbReference type="STRING" id="865937.Gilli_1369"/>